<keyword evidence="1" id="KW-0472">Membrane</keyword>
<evidence type="ECO:0000313" key="2">
    <source>
        <dbReference type="EMBL" id="MFA1554287.1"/>
    </source>
</evidence>
<feature type="transmembrane region" description="Helical" evidence="1">
    <location>
        <begin position="45"/>
        <end position="65"/>
    </location>
</feature>
<name>A0ABV4QWC1_9ACTN</name>
<dbReference type="RefSeq" id="WP_371940678.1">
    <property type="nucleotide sequence ID" value="NZ_JAXCEH010000005.1"/>
</dbReference>
<evidence type="ECO:0008006" key="4">
    <source>
        <dbReference type="Google" id="ProtNLM"/>
    </source>
</evidence>
<protein>
    <recommendedName>
        <fullName evidence="4">DUF1648 domain-containing protein</fullName>
    </recommendedName>
</protein>
<comment type="caution">
    <text evidence="2">The sequence shown here is derived from an EMBL/GenBank/DDBJ whole genome shotgun (WGS) entry which is preliminary data.</text>
</comment>
<evidence type="ECO:0000256" key="1">
    <source>
        <dbReference type="SAM" id="Phobius"/>
    </source>
</evidence>
<keyword evidence="3" id="KW-1185">Reference proteome</keyword>
<keyword evidence="1" id="KW-1133">Transmembrane helix</keyword>
<reference evidence="2 3" key="1">
    <citation type="submission" date="2023-11" db="EMBL/GenBank/DDBJ databases">
        <title>Actinomadura monticuli sp. nov., isolated from volcanic ash.</title>
        <authorList>
            <person name="Lee S.D."/>
            <person name="Yang H."/>
            <person name="Kim I.S."/>
        </authorList>
    </citation>
    <scope>NUCLEOTIDE SEQUENCE [LARGE SCALE GENOMIC DNA]</scope>
    <source>
        <strain evidence="2 3">DSM 45346</strain>
    </source>
</reference>
<sequence>MDAPHPDRPCWAFHAVIGLLAPLVLAIALFAIGPDRITVHRHADWTPIFFAPAALAFLAATAAAVRGGLTWARGGHGHWSL</sequence>
<dbReference type="EMBL" id="JAXCEH010000005">
    <property type="protein sequence ID" value="MFA1554287.1"/>
    <property type="molecule type" value="Genomic_DNA"/>
</dbReference>
<keyword evidence="1" id="KW-0812">Transmembrane</keyword>
<proteinExistence type="predicted"/>
<accession>A0ABV4QWC1</accession>
<gene>
    <name evidence="2" type="ORF">SM436_11375</name>
</gene>
<feature type="transmembrane region" description="Helical" evidence="1">
    <location>
        <begin position="12"/>
        <end position="33"/>
    </location>
</feature>
<dbReference type="Proteomes" id="UP001569904">
    <property type="component" value="Unassembled WGS sequence"/>
</dbReference>
<organism evidence="2 3">
    <name type="scientific">Actinomadura chokoriensis</name>
    <dbReference type="NCBI Taxonomy" id="454156"/>
    <lineage>
        <taxon>Bacteria</taxon>
        <taxon>Bacillati</taxon>
        <taxon>Actinomycetota</taxon>
        <taxon>Actinomycetes</taxon>
        <taxon>Streptosporangiales</taxon>
        <taxon>Thermomonosporaceae</taxon>
        <taxon>Actinomadura</taxon>
    </lineage>
</organism>
<evidence type="ECO:0000313" key="3">
    <source>
        <dbReference type="Proteomes" id="UP001569904"/>
    </source>
</evidence>